<evidence type="ECO:0000313" key="2">
    <source>
        <dbReference type="Proteomes" id="UP000800094"/>
    </source>
</evidence>
<accession>A0A6A6J669</accession>
<dbReference type="EMBL" id="ML987189">
    <property type="protein sequence ID" value="KAF2256983.1"/>
    <property type="molecule type" value="Genomic_DNA"/>
</dbReference>
<dbReference type="Proteomes" id="UP000800094">
    <property type="component" value="Unassembled WGS sequence"/>
</dbReference>
<sequence>MFFWQPAYAAWDRSGHRSYPDMRIVAQSVPSSNGFPAFLIYTGLAIFAADRSSTYRDTIYGADCISRPSMHRCINPTTSVGFSASSWVGLALTLTLFTNSLFSSGLSMPRSFLSFQSSTSRAFSHVSSFLQQPSPFWSIGGSSLLCVFWRMFMELLQQRVLGSVRTERMESSIRRFVSDVVFWCFGNA</sequence>
<reference evidence="1" key="1">
    <citation type="journal article" date="2020" name="Stud. Mycol.">
        <title>101 Dothideomycetes genomes: a test case for predicting lifestyles and emergence of pathogens.</title>
        <authorList>
            <person name="Haridas S."/>
            <person name="Albert R."/>
            <person name="Binder M."/>
            <person name="Bloem J."/>
            <person name="Labutti K."/>
            <person name="Salamov A."/>
            <person name="Andreopoulos B."/>
            <person name="Baker S."/>
            <person name="Barry K."/>
            <person name="Bills G."/>
            <person name="Bluhm B."/>
            <person name="Cannon C."/>
            <person name="Castanera R."/>
            <person name="Culley D."/>
            <person name="Daum C."/>
            <person name="Ezra D."/>
            <person name="Gonzalez J."/>
            <person name="Henrissat B."/>
            <person name="Kuo A."/>
            <person name="Liang C."/>
            <person name="Lipzen A."/>
            <person name="Lutzoni F."/>
            <person name="Magnuson J."/>
            <person name="Mondo S."/>
            <person name="Nolan M."/>
            <person name="Ohm R."/>
            <person name="Pangilinan J."/>
            <person name="Park H.-J."/>
            <person name="Ramirez L."/>
            <person name="Alfaro M."/>
            <person name="Sun H."/>
            <person name="Tritt A."/>
            <person name="Yoshinaga Y."/>
            <person name="Zwiers L.-H."/>
            <person name="Turgeon B."/>
            <person name="Goodwin S."/>
            <person name="Spatafora J."/>
            <person name="Crous P."/>
            <person name="Grigoriev I."/>
        </authorList>
    </citation>
    <scope>NUCLEOTIDE SEQUENCE</scope>
    <source>
        <strain evidence="1">CBS 122368</strain>
    </source>
</reference>
<evidence type="ECO:0000313" key="1">
    <source>
        <dbReference type="EMBL" id="KAF2256983.1"/>
    </source>
</evidence>
<keyword evidence="2" id="KW-1185">Reference proteome</keyword>
<protein>
    <submittedName>
        <fullName evidence="1">Uncharacterized protein</fullName>
    </submittedName>
</protein>
<gene>
    <name evidence="1" type="ORF">BU26DRAFT_33212</name>
</gene>
<name>A0A6A6J669_9PLEO</name>
<dbReference type="AlphaFoldDB" id="A0A6A6J669"/>
<proteinExistence type="predicted"/>
<organism evidence="1 2">
    <name type="scientific">Trematosphaeria pertusa</name>
    <dbReference type="NCBI Taxonomy" id="390896"/>
    <lineage>
        <taxon>Eukaryota</taxon>
        <taxon>Fungi</taxon>
        <taxon>Dikarya</taxon>
        <taxon>Ascomycota</taxon>
        <taxon>Pezizomycotina</taxon>
        <taxon>Dothideomycetes</taxon>
        <taxon>Pleosporomycetidae</taxon>
        <taxon>Pleosporales</taxon>
        <taxon>Massarineae</taxon>
        <taxon>Trematosphaeriaceae</taxon>
        <taxon>Trematosphaeria</taxon>
    </lineage>
</organism>
<dbReference type="GeneID" id="54575526"/>
<dbReference type="RefSeq" id="XP_033691987.1">
    <property type="nucleotide sequence ID" value="XM_033822196.1"/>
</dbReference>